<dbReference type="EMBL" id="JBDFQZ010000014">
    <property type="protein sequence ID" value="KAK9667143.1"/>
    <property type="molecule type" value="Genomic_DNA"/>
</dbReference>
<comment type="caution">
    <text evidence="2">The sequence shown here is derived from an EMBL/GenBank/DDBJ whole genome shotgun (WGS) entry which is preliminary data.</text>
</comment>
<dbReference type="InterPro" id="IPR009721">
    <property type="entry name" value="O-acyltransferase_WSD1_C"/>
</dbReference>
<name>A0AAW1GQK8_SAPOF</name>
<organism evidence="2 3">
    <name type="scientific">Saponaria officinalis</name>
    <name type="common">Common soapwort</name>
    <name type="synonym">Lychnis saponaria</name>
    <dbReference type="NCBI Taxonomy" id="3572"/>
    <lineage>
        <taxon>Eukaryota</taxon>
        <taxon>Viridiplantae</taxon>
        <taxon>Streptophyta</taxon>
        <taxon>Embryophyta</taxon>
        <taxon>Tracheophyta</taxon>
        <taxon>Spermatophyta</taxon>
        <taxon>Magnoliopsida</taxon>
        <taxon>eudicotyledons</taxon>
        <taxon>Gunneridae</taxon>
        <taxon>Pentapetalae</taxon>
        <taxon>Caryophyllales</taxon>
        <taxon>Caryophyllaceae</taxon>
        <taxon>Caryophylleae</taxon>
        <taxon>Saponaria</taxon>
    </lineage>
</organism>
<dbReference type="GO" id="GO:0005886">
    <property type="term" value="C:plasma membrane"/>
    <property type="evidence" value="ECO:0007669"/>
    <property type="project" value="TreeGrafter"/>
</dbReference>
<dbReference type="Proteomes" id="UP001443914">
    <property type="component" value="Unassembled WGS sequence"/>
</dbReference>
<gene>
    <name evidence="2" type="ORF">RND81_14G236100</name>
</gene>
<protein>
    <recommendedName>
        <fullName evidence="1">O-acyltransferase WSD1 C-terminal domain-containing protein</fullName>
    </recommendedName>
</protein>
<evidence type="ECO:0000313" key="2">
    <source>
        <dbReference type="EMBL" id="KAK9667143.1"/>
    </source>
</evidence>
<dbReference type="InterPro" id="IPR045034">
    <property type="entry name" value="O-acyltransferase_WSD1-like"/>
</dbReference>
<dbReference type="Pfam" id="PF06974">
    <property type="entry name" value="WS_DGAT_C"/>
    <property type="match status" value="1"/>
</dbReference>
<dbReference type="GO" id="GO:0008374">
    <property type="term" value="F:O-acyltransferase activity"/>
    <property type="evidence" value="ECO:0007669"/>
    <property type="project" value="InterPro"/>
</dbReference>
<reference evidence="2" key="1">
    <citation type="submission" date="2024-03" db="EMBL/GenBank/DDBJ databases">
        <title>WGS assembly of Saponaria officinalis var. Norfolk2.</title>
        <authorList>
            <person name="Jenkins J."/>
            <person name="Shu S."/>
            <person name="Grimwood J."/>
            <person name="Barry K."/>
            <person name="Goodstein D."/>
            <person name="Schmutz J."/>
            <person name="Leebens-Mack J."/>
            <person name="Osbourn A."/>
        </authorList>
    </citation>
    <scope>NUCLEOTIDE SEQUENCE [LARGE SCALE GENOMIC DNA]</scope>
    <source>
        <strain evidence="2">JIC</strain>
    </source>
</reference>
<keyword evidence="3" id="KW-1185">Reference proteome</keyword>
<dbReference type="PANTHER" id="PTHR31650:SF41">
    <property type="entry name" value="O-ACYLTRANSFERASE WSD1-LIKE ISOFORM X1"/>
    <property type="match status" value="1"/>
</dbReference>
<feature type="domain" description="O-acyltransferase WSD1 C-terminal" evidence="1">
    <location>
        <begin position="312"/>
        <end position="457"/>
    </location>
</feature>
<evidence type="ECO:0000259" key="1">
    <source>
        <dbReference type="Pfam" id="PF06974"/>
    </source>
</evidence>
<dbReference type="GO" id="GO:0019432">
    <property type="term" value="P:triglyceride biosynthetic process"/>
    <property type="evidence" value="ECO:0007669"/>
    <property type="project" value="TreeGrafter"/>
</dbReference>
<sequence>MNKTIKDHFDVDDHQVINLAMGLKYPIDIEALKLAFCNSVLIKNPKFCSVITTDKKGKKNWQKTHVNINDHLIIHHHLSPTTTTVDTSLEDYKEATINAFLTNAAGSSKLTFDQNKPLWKLHVLMDLNCVVLRVHHALGDEFSLMSMLSACFGRNSENIKQKGYMDDYQSMKSNIHMKKNRGFWEVFQSLWLTLIYLLRFVGRILWIKDEFSEVDESNKCVVWPSKLVSAEYMLEDFWYVKTAIPCTTINDVLLGVISCGLSKYIDLESTRAKLKEQQHSLTAIFKVNLHKDPTVLQKFEDMMKTSSGSSTWGDKTSLVLLPIYCRKRLHPLEHVTVMKAIMNKKKMSYEANCIHFAKKCIASCLGPKVGSWFYDRALSNSTLMISTIKGPAEEIVIGNNPVTYIRGHISSKSHAGITISMVSYAGRVDVQVMVAKEVISNPHLLIKCFHESLLEMKSYSKLIHLLLSTGNTTYNTSVDWFLYV</sequence>
<proteinExistence type="predicted"/>
<dbReference type="AlphaFoldDB" id="A0AAW1GQK8"/>
<accession>A0AAW1GQK8</accession>
<evidence type="ECO:0000313" key="3">
    <source>
        <dbReference type="Proteomes" id="UP001443914"/>
    </source>
</evidence>
<dbReference type="PANTHER" id="PTHR31650">
    <property type="entry name" value="O-ACYLTRANSFERASE (WSD1-LIKE) FAMILY PROTEIN"/>
    <property type="match status" value="1"/>
</dbReference>